<keyword evidence="6" id="KW-1185">Reference proteome</keyword>
<evidence type="ECO:0000256" key="2">
    <source>
        <dbReference type="ARBA" id="ARBA00022989"/>
    </source>
</evidence>
<dbReference type="KEGG" id="alus:STSP2_00443"/>
<dbReference type="OrthoDB" id="128686at2"/>
<dbReference type="Gene3D" id="1.20.1250.20">
    <property type="entry name" value="MFS general substrate transporter like domains"/>
    <property type="match status" value="1"/>
</dbReference>
<feature type="transmembrane region" description="Helical" evidence="4">
    <location>
        <begin position="340"/>
        <end position="362"/>
    </location>
</feature>
<accession>A0A1U9NI72</accession>
<feature type="transmembrane region" description="Helical" evidence="4">
    <location>
        <begin position="176"/>
        <end position="195"/>
    </location>
</feature>
<keyword evidence="1 4" id="KW-0812">Transmembrane</keyword>
<dbReference type="RefSeq" id="WP_146659429.1">
    <property type="nucleotide sequence ID" value="NZ_CP019791.1"/>
</dbReference>
<reference evidence="6" key="1">
    <citation type="submission" date="2017-02" db="EMBL/GenBank/DDBJ databases">
        <title>Comparative genomics and description of representatives of a novel lineage of planctomycetes thriving in anoxic sediments.</title>
        <authorList>
            <person name="Spring S."/>
            <person name="Bunk B."/>
            <person name="Sproer C."/>
        </authorList>
    </citation>
    <scope>NUCLEOTIDE SEQUENCE [LARGE SCALE GENOMIC DNA]</scope>
    <source>
        <strain evidence="6">ST-NAGAB-D1</strain>
    </source>
</reference>
<evidence type="ECO:0000256" key="4">
    <source>
        <dbReference type="SAM" id="Phobius"/>
    </source>
</evidence>
<feature type="transmembrane region" description="Helical" evidence="4">
    <location>
        <begin position="79"/>
        <end position="97"/>
    </location>
</feature>
<dbReference type="GO" id="GO:0022857">
    <property type="term" value="F:transmembrane transporter activity"/>
    <property type="evidence" value="ECO:0007669"/>
    <property type="project" value="InterPro"/>
</dbReference>
<sequence>MIDNKPSLRLQWGQLLAVSGAHFLVDVYAGMMPAILPAVRDKFNISLTMGVALISTLYISCNIMQIGTGHVRAQKDKPLLMYIGLALGAVLCSFAAFPAQEAGVEASIYIKLTLILLVIIAASGLAMVHPEGLRAVHRLDGIQPAMSTAVFMAGGFMGFASGGYIATLLVEAFGFKGLYFLCLGSAAGIAAIYLLRVRLAVEKTPTEVVEQKVAKVTQLPFWPLMMIAIPATTATTVFCSLLPSRLEELGYALSYGGIATLIYGGGSAIGSFLWAPIAHRKGEMKLCAVLHLAGLPFLFAYLGMMDNGYAVILLAAAGFLSSSAYPLVVTMARSAKGLTLGLRMGLVVGGAWGLAAVPLQVLGPVAEEFGIQIVLWYTPIGYVIAGVAALMLAARGKAKMKIKNEATSAA</sequence>
<feature type="transmembrane region" description="Helical" evidence="4">
    <location>
        <begin position="249"/>
        <end position="274"/>
    </location>
</feature>
<dbReference type="Proteomes" id="UP000189674">
    <property type="component" value="Chromosome"/>
</dbReference>
<feature type="transmembrane region" description="Helical" evidence="4">
    <location>
        <begin position="149"/>
        <end position="170"/>
    </location>
</feature>
<feature type="transmembrane region" description="Helical" evidence="4">
    <location>
        <begin position="12"/>
        <end position="31"/>
    </location>
</feature>
<evidence type="ECO:0000256" key="1">
    <source>
        <dbReference type="ARBA" id="ARBA00022692"/>
    </source>
</evidence>
<evidence type="ECO:0000256" key="3">
    <source>
        <dbReference type="ARBA" id="ARBA00023136"/>
    </source>
</evidence>
<dbReference type="Pfam" id="PF07690">
    <property type="entry name" value="MFS_1"/>
    <property type="match status" value="1"/>
</dbReference>
<dbReference type="EMBL" id="CP019791">
    <property type="protein sequence ID" value="AQT67300.1"/>
    <property type="molecule type" value="Genomic_DNA"/>
</dbReference>
<feature type="transmembrane region" description="Helical" evidence="4">
    <location>
        <begin position="286"/>
        <end position="303"/>
    </location>
</feature>
<keyword evidence="3 4" id="KW-0472">Membrane</keyword>
<dbReference type="InterPro" id="IPR011701">
    <property type="entry name" value="MFS"/>
</dbReference>
<organism evidence="5 6">
    <name type="scientific">Anaerohalosphaera lusitana</name>
    <dbReference type="NCBI Taxonomy" id="1936003"/>
    <lineage>
        <taxon>Bacteria</taxon>
        <taxon>Pseudomonadati</taxon>
        <taxon>Planctomycetota</taxon>
        <taxon>Phycisphaerae</taxon>
        <taxon>Sedimentisphaerales</taxon>
        <taxon>Anaerohalosphaeraceae</taxon>
        <taxon>Anaerohalosphaera</taxon>
    </lineage>
</organism>
<dbReference type="GO" id="GO:0005886">
    <property type="term" value="C:plasma membrane"/>
    <property type="evidence" value="ECO:0007669"/>
    <property type="project" value="TreeGrafter"/>
</dbReference>
<dbReference type="AlphaFoldDB" id="A0A1U9NI72"/>
<feature type="transmembrane region" description="Helical" evidence="4">
    <location>
        <begin position="109"/>
        <end position="128"/>
    </location>
</feature>
<dbReference type="PANTHER" id="PTHR43129">
    <property type="entry name" value="FOSMIDOMYCIN RESISTANCE PROTEIN"/>
    <property type="match status" value="1"/>
</dbReference>
<dbReference type="InterPro" id="IPR036259">
    <property type="entry name" value="MFS_trans_sf"/>
</dbReference>
<evidence type="ECO:0000313" key="6">
    <source>
        <dbReference type="Proteomes" id="UP000189674"/>
    </source>
</evidence>
<dbReference type="PANTHER" id="PTHR43129:SF1">
    <property type="entry name" value="FOSMIDOMYCIN RESISTANCE PROTEIN"/>
    <property type="match status" value="1"/>
</dbReference>
<keyword evidence="2 4" id="KW-1133">Transmembrane helix</keyword>
<feature type="transmembrane region" description="Helical" evidence="4">
    <location>
        <begin position="43"/>
        <end position="67"/>
    </location>
</feature>
<dbReference type="SUPFAM" id="SSF103473">
    <property type="entry name" value="MFS general substrate transporter"/>
    <property type="match status" value="1"/>
</dbReference>
<feature type="transmembrane region" description="Helical" evidence="4">
    <location>
        <begin position="221"/>
        <end position="243"/>
    </location>
</feature>
<protein>
    <submittedName>
        <fullName evidence="5">Major Facilitator Superfamily protein</fullName>
    </submittedName>
</protein>
<feature type="transmembrane region" description="Helical" evidence="4">
    <location>
        <begin position="374"/>
        <end position="394"/>
    </location>
</feature>
<proteinExistence type="predicted"/>
<feature type="transmembrane region" description="Helical" evidence="4">
    <location>
        <begin position="309"/>
        <end position="328"/>
    </location>
</feature>
<evidence type="ECO:0000313" key="5">
    <source>
        <dbReference type="EMBL" id="AQT67300.1"/>
    </source>
</evidence>
<dbReference type="STRING" id="1936003.STSP2_00443"/>
<gene>
    <name evidence="5" type="ORF">STSP2_00443</name>
</gene>
<name>A0A1U9NI72_9BACT</name>